<reference evidence="6 7" key="1">
    <citation type="submission" date="2018-01" db="EMBL/GenBank/DDBJ databases">
        <title>Draft genome of the strawberry crown rot pathogen Phytophthora cactorum.</title>
        <authorList>
            <person name="Armitage A.D."/>
            <person name="Lysoe E."/>
            <person name="Nellist C.F."/>
            <person name="Harrison R.J."/>
            <person name="Brurberg M.B."/>
        </authorList>
    </citation>
    <scope>NUCLEOTIDE SEQUENCE [LARGE SCALE GENOMIC DNA]</scope>
    <source>
        <strain evidence="6 7">10300</strain>
    </source>
</reference>
<evidence type="ECO:0000313" key="7">
    <source>
        <dbReference type="Proteomes" id="UP000251314"/>
    </source>
</evidence>
<dbReference type="EMBL" id="RCML01000076">
    <property type="protein sequence ID" value="KAG2993137.1"/>
    <property type="molecule type" value="Genomic_DNA"/>
</dbReference>
<accession>A0A329S4R6</accession>
<dbReference type="Proteomes" id="UP000251314">
    <property type="component" value="Unassembled WGS sequence"/>
</dbReference>
<dbReference type="OrthoDB" id="10328658at2759"/>
<dbReference type="Proteomes" id="UP000760860">
    <property type="component" value="Unassembled WGS sequence"/>
</dbReference>
<sequence length="117" mass="12937">MRRCGQRRSALICPNAWRWLSIFSECDFVVHYKPGKTNILAVALSCRPGYDPRTQWSCHAVGDESDDDECAVCVAEVVAAVTIAATSPLRDAIAAAYEHDAACSEMIKYLKTPSNLW</sequence>
<dbReference type="Proteomes" id="UP000697107">
    <property type="component" value="Unassembled WGS sequence"/>
</dbReference>
<keyword evidence="7" id="KW-1185">Reference proteome</keyword>
<gene>
    <name evidence="6" type="ORF">PC110_g13029</name>
    <name evidence="1" type="ORF">PC113_g5470</name>
    <name evidence="2" type="ORF">PC115_g11407</name>
    <name evidence="3" type="ORF">PC117_g12757</name>
    <name evidence="4" type="ORF">PC118_g4171</name>
    <name evidence="5" type="ORF">PC129_g10518</name>
</gene>
<comment type="caution">
    <text evidence="6">The sequence shown here is derived from an EMBL/GenBank/DDBJ whole genome shotgun (WGS) entry which is preliminary data.</text>
</comment>
<organism evidence="6 7">
    <name type="scientific">Phytophthora cactorum</name>
    <dbReference type="NCBI Taxonomy" id="29920"/>
    <lineage>
        <taxon>Eukaryota</taxon>
        <taxon>Sar</taxon>
        <taxon>Stramenopiles</taxon>
        <taxon>Oomycota</taxon>
        <taxon>Peronosporomycetes</taxon>
        <taxon>Peronosporales</taxon>
        <taxon>Peronosporaceae</taxon>
        <taxon>Phytophthora</taxon>
    </lineage>
</organism>
<dbReference type="EMBL" id="RCMG01000105">
    <property type="protein sequence ID" value="KAG2863414.1"/>
    <property type="molecule type" value="Genomic_DNA"/>
</dbReference>
<evidence type="ECO:0000313" key="5">
    <source>
        <dbReference type="EMBL" id="KAG3218668.1"/>
    </source>
</evidence>
<evidence type="ECO:0000313" key="1">
    <source>
        <dbReference type="EMBL" id="KAG2863414.1"/>
    </source>
</evidence>
<dbReference type="EMBL" id="MJFZ01000361">
    <property type="protein sequence ID" value="RAW30622.1"/>
    <property type="molecule type" value="Genomic_DNA"/>
</dbReference>
<name>A0A329S4R6_9STRA</name>
<evidence type="ECO:0000313" key="6">
    <source>
        <dbReference type="EMBL" id="RAW30622.1"/>
    </source>
</evidence>
<dbReference type="Proteomes" id="UP000774804">
    <property type="component" value="Unassembled WGS sequence"/>
</dbReference>
<reference evidence="1" key="2">
    <citation type="submission" date="2018-10" db="EMBL/GenBank/DDBJ databases">
        <title>Effector identification in a new, highly contiguous assembly of the strawberry crown rot pathogen Phytophthora cactorum.</title>
        <authorList>
            <person name="Armitage A.D."/>
            <person name="Nellist C.F."/>
            <person name="Bates H."/>
            <person name="Vickerstaff R.J."/>
            <person name="Harrison R.J."/>
        </authorList>
    </citation>
    <scope>NUCLEOTIDE SEQUENCE</scope>
    <source>
        <strain evidence="1">15-7</strain>
        <strain evidence="2">4032</strain>
        <strain evidence="3">4040</strain>
        <strain evidence="4">P415</strain>
        <strain evidence="5">P421</strain>
    </source>
</reference>
<evidence type="ECO:0000313" key="3">
    <source>
        <dbReference type="EMBL" id="KAG2934132.1"/>
    </source>
</evidence>
<evidence type="ECO:0000313" key="4">
    <source>
        <dbReference type="EMBL" id="KAG2993137.1"/>
    </source>
</evidence>
<dbReference type="EMBL" id="RCMI01000357">
    <property type="protein sequence ID" value="KAG2915360.1"/>
    <property type="molecule type" value="Genomic_DNA"/>
</dbReference>
<evidence type="ECO:0008006" key="8">
    <source>
        <dbReference type="Google" id="ProtNLM"/>
    </source>
</evidence>
<evidence type="ECO:0000313" key="2">
    <source>
        <dbReference type="EMBL" id="KAG2915360.1"/>
    </source>
</evidence>
<dbReference type="VEuPathDB" id="FungiDB:PC110_g13029"/>
<dbReference type="EMBL" id="RCMK01000357">
    <property type="protein sequence ID" value="KAG2934132.1"/>
    <property type="molecule type" value="Genomic_DNA"/>
</dbReference>
<dbReference type="EMBL" id="RCMV01000349">
    <property type="protein sequence ID" value="KAG3218668.1"/>
    <property type="molecule type" value="Genomic_DNA"/>
</dbReference>
<dbReference type="AlphaFoldDB" id="A0A329S4R6"/>
<dbReference type="Proteomes" id="UP000736787">
    <property type="component" value="Unassembled WGS sequence"/>
</dbReference>
<proteinExistence type="predicted"/>
<dbReference type="Proteomes" id="UP000735874">
    <property type="component" value="Unassembled WGS sequence"/>
</dbReference>
<protein>
    <recommendedName>
        <fullName evidence="8">Reverse transcriptase RNase H-like domain-containing protein</fullName>
    </recommendedName>
</protein>